<dbReference type="NCBIfam" id="TIGR00861">
    <property type="entry name" value="MIP"/>
    <property type="match status" value="1"/>
</dbReference>
<dbReference type="InterPro" id="IPR023271">
    <property type="entry name" value="Aquaporin-like"/>
</dbReference>
<keyword evidence="3 7" id="KW-0813">Transport</keyword>
<evidence type="ECO:0000256" key="1">
    <source>
        <dbReference type="ARBA" id="ARBA00004141"/>
    </source>
</evidence>
<dbReference type="Gene3D" id="1.20.1080.10">
    <property type="entry name" value="Glycerol uptake facilitator protein"/>
    <property type="match status" value="1"/>
</dbReference>
<comment type="caution">
    <text evidence="9">The sequence shown here is derived from an EMBL/GenBank/DDBJ whole genome shotgun (WGS) entry which is preliminary data.</text>
</comment>
<dbReference type="PANTHER" id="PTHR43829">
    <property type="entry name" value="AQUAPORIN OR AQUAGLYCEROPORIN RELATED"/>
    <property type="match status" value="1"/>
</dbReference>
<protein>
    <submittedName>
        <fullName evidence="9">Aquaporin family protein</fullName>
    </submittedName>
</protein>
<evidence type="ECO:0000256" key="3">
    <source>
        <dbReference type="ARBA" id="ARBA00022448"/>
    </source>
</evidence>
<dbReference type="GO" id="GO:0005886">
    <property type="term" value="C:plasma membrane"/>
    <property type="evidence" value="ECO:0007669"/>
    <property type="project" value="TreeGrafter"/>
</dbReference>
<evidence type="ECO:0000256" key="7">
    <source>
        <dbReference type="RuleBase" id="RU000477"/>
    </source>
</evidence>
<feature type="transmembrane region" description="Helical" evidence="8">
    <location>
        <begin position="39"/>
        <end position="63"/>
    </location>
</feature>
<feature type="transmembrane region" description="Helical" evidence="8">
    <location>
        <begin position="83"/>
        <end position="105"/>
    </location>
</feature>
<sequence length="277" mass="29467">MNVYLAEFIGVTMLIFFGCGVLAGNSLKTSGSYQAGNVAINIAWGCTVAMVIYTVGGISGAHINPAMTIMQAVKGSFEWSLVPGYILAQVAGGMFGAFLVYLQFINHWEKTDDKKAKLTIFATAPSIKNNVANFFSEYIVTFGLAFCSLGLDTNAFPSGLKPLAVGCLIFLVGTSFGGVTGAALNPARDLGPRLAHFFLPIPGKGGSDFKYAWIPLLGPIMGATTAGLVHIALYENIVDYRIYVMLGLTVAVFVAIKLVSKDEKEVSVPKKLIDKTA</sequence>
<dbReference type="Proteomes" id="UP000215694">
    <property type="component" value="Unassembled WGS sequence"/>
</dbReference>
<evidence type="ECO:0000256" key="2">
    <source>
        <dbReference type="ARBA" id="ARBA00006175"/>
    </source>
</evidence>
<accession>A0A371J4B3</accession>
<dbReference type="InterPro" id="IPR000425">
    <property type="entry name" value="MIP"/>
</dbReference>
<dbReference type="EMBL" id="NOJY02000012">
    <property type="protein sequence ID" value="RDY27622.1"/>
    <property type="molecule type" value="Genomic_DNA"/>
</dbReference>
<evidence type="ECO:0000256" key="8">
    <source>
        <dbReference type="SAM" id="Phobius"/>
    </source>
</evidence>
<evidence type="ECO:0000256" key="5">
    <source>
        <dbReference type="ARBA" id="ARBA00022989"/>
    </source>
</evidence>
<feature type="transmembrane region" description="Helical" evidence="8">
    <location>
        <begin position="163"/>
        <end position="184"/>
    </location>
</feature>
<reference evidence="9 10" key="1">
    <citation type="journal article" date="2017" name="Genome Announc.">
        <title>Draft Genome Sequence of Romboutsia weinsteinii sp. nov. Strain CCRI-19649(T) Isolated from Surface Water.</title>
        <authorList>
            <person name="Maheux A.F."/>
            <person name="Boudreau D.K."/>
            <person name="Berube E."/>
            <person name="Boissinot M."/>
            <person name="Cantin P."/>
            <person name="Raymond F."/>
            <person name="Corbeil J."/>
            <person name="Omar R.F."/>
            <person name="Bergeron M.G."/>
        </authorList>
    </citation>
    <scope>NUCLEOTIDE SEQUENCE [LARGE SCALE GENOMIC DNA]</scope>
    <source>
        <strain evidence="9 10">CCRI-19649</strain>
    </source>
</reference>
<name>A0A371J4B3_9FIRM</name>
<dbReference type="RefSeq" id="WP_094367092.1">
    <property type="nucleotide sequence ID" value="NZ_NOJY02000012.1"/>
</dbReference>
<dbReference type="SUPFAM" id="SSF81338">
    <property type="entry name" value="Aquaporin-like"/>
    <property type="match status" value="1"/>
</dbReference>
<organism evidence="9 10">
    <name type="scientific">Romboutsia weinsteinii</name>
    <dbReference type="NCBI Taxonomy" id="2020949"/>
    <lineage>
        <taxon>Bacteria</taxon>
        <taxon>Bacillati</taxon>
        <taxon>Bacillota</taxon>
        <taxon>Clostridia</taxon>
        <taxon>Peptostreptococcales</taxon>
        <taxon>Peptostreptococcaceae</taxon>
        <taxon>Romboutsia</taxon>
    </lineage>
</organism>
<dbReference type="InterPro" id="IPR050363">
    <property type="entry name" value="MIP/Aquaporin"/>
</dbReference>
<dbReference type="AlphaFoldDB" id="A0A371J4B3"/>
<keyword evidence="10" id="KW-1185">Reference proteome</keyword>
<comment type="subcellular location">
    <subcellularLocation>
        <location evidence="1">Membrane</location>
        <topology evidence="1">Multi-pass membrane protein</topology>
    </subcellularLocation>
</comment>
<keyword evidence="4 7" id="KW-0812">Transmembrane</keyword>
<gene>
    <name evidence="9" type="ORF">CHL78_009150</name>
</gene>
<dbReference type="CDD" id="cd00333">
    <property type="entry name" value="MIP"/>
    <property type="match status" value="1"/>
</dbReference>
<feature type="transmembrane region" description="Helical" evidence="8">
    <location>
        <begin position="240"/>
        <end position="260"/>
    </location>
</feature>
<keyword evidence="5 8" id="KW-1133">Transmembrane helix</keyword>
<dbReference type="Pfam" id="PF00230">
    <property type="entry name" value="MIP"/>
    <property type="match status" value="1"/>
</dbReference>
<evidence type="ECO:0000256" key="4">
    <source>
        <dbReference type="ARBA" id="ARBA00022692"/>
    </source>
</evidence>
<comment type="similarity">
    <text evidence="2 7">Belongs to the MIP/aquaporin (TC 1.A.8) family.</text>
</comment>
<dbReference type="PANTHER" id="PTHR43829:SF9">
    <property type="entry name" value="AQUAPORIN-9"/>
    <property type="match status" value="1"/>
</dbReference>
<evidence type="ECO:0000313" key="9">
    <source>
        <dbReference type="EMBL" id="RDY27622.1"/>
    </source>
</evidence>
<dbReference type="PRINTS" id="PR00783">
    <property type="entry name" value="MINTRINSICP"/>
</dbReference>
<dbReference type="OrthoDB" id="9807293at2"/>
<feature type="transmembrane region" description="Helical" evidence="8">
    <location>
        <begin position="211"/>
        <end position="234"/>
    </location>
</feature>
<evidence type="ECO:0000313" key="10">
    <source>
        <dbReference type="Proteomes" id="UP000215694"/>
    </source>
</evidence>
<dbReference type="GO" id="GO:0015254">
    <property type="term" value="F:glycerol channel activity"/>
    <property type="evidence" value="ECO:0007669"/>
    <property type="project" value="TreeGrafter"/>
</dbReference>
<evidence type="ECO:0000256" key="6">
    <source>
        <dbReference type="ARBA" id="ARBA00023136"/>
    </source>
</evidence>
<keyword evidence="6 8" id="KW-0472">Membrane</keyword>
<proteinExistence type="inferred from homology"/>
<feature type="transmembrane region" description="Helical" evidence="8">
    <location>
        <begin position="6"/>
        <end position="27"/>
    </location>
</feature>